<evidence type="ECO:0000313" key="5">
    <source>
        <dbReference type="EMBL" id="GIL63786.1"/>
    </source>
</evidence>
<sequence length="264" mass="27789">MLGSIKTSLRAFVAFLCNGSVQCSGVGNGNQKILWLLQLECKIYFNVVYCTSGTRPAACGTRRPQEARTKIKVRANKETGPNYRVPYNTNVNAAPRIQLPPFLQSSQQQPALTITPAVEGAFKATGRTVVITGGSQGIGRAAALVFARKGYNVVVAARDESKLGYVVEDCAQAAGRAGAALAVPTDVTHVSFAVVKIVIMSIRIDIKAFVLAAATVNVCFRALSLVVMVKLVERSNNGSPSAADCFFPPPPGAPGAGASQHRPG</sequence>
<dbReference type="InterPro" id="IPR036291">
    <property type="entry name" value="NAD(P)-bd_dom_sf"/>
</dbReference>
<dbReference type="GO" id="GO:0016491">
    <property type="term" value="F:oxidoreductase activity"/>
    <property type="evidence" value="ECO:0007669"/>
    <property type="project" value="UniProtKB-KW"/>
</dbReference>
<evidence type="ECO:0000256" key="3">
    <source>
        <dbReference type="SAM" id="MobiDB-lite"/>
    </source>
</evidence>
<reference evidence="5" key="1">
    <citation type="journal article" date="2021" name="Proc. Natl. Acad. Sci. U.S.A.">
        <title>Three genomes in the algal genus Volvox reveal the fate of a haploid sex-determining region after a transition to homothallism.</title>
        <authorList>
            <person name="Yamamoto K."/>
            <person name="Hamaji T."/>
            <person name="Kawai-Toyooka H."/>
            <person name="Matsuzaki R."/>
            <person name="Takahashi F."/>
            <person name="Nishimura Y."/>
            <person name="Kawachi M."/>
            <person name="Noguchi H."/>
            <person name="Minakuchi Y."/>
            <person name="Umen J.G."/>
            <person name="Toyoda A."/>
            <person name="Nozaki H."/>
        </authorList>
    </citation>
    <scope>NUCLEOTIDE SEQUENCE</scope>
    <source>
        <strain evidence="5">NIES-3780</strain>
    </source>
</reference>
<accession>A0A8J4F7T5</accession>
<keyword evidence="2" id="KW-0560">Oxidoreductase</keyword>
<comment type="caution">
    <text evidence="5">The sequence shown here is derived from an EMBL/GenBank/DDBJ whole genome shotgun (WGS) entry which is preliminary data.</text>
</comment>
<keyword evidence="4" id="KW-0732">Signal</keyword>
<dbReference type="EMBL" id="BNCO01000060">
    <property type="protein sequence ID" value="GIL63786.1"/>
    <property type="molecule type" value="Genomic_DNA"/>
</dbReference>
<keyword evidence="6" id="KW-1185">Reference proteome</keyword>
<gene>
    <name evidence="5" type="ORF">Vafri_17782</name>
</gene>
<feature type="region of interest" description="Disordered" evidence="3">
    <location>
        <begin position="243"/>
        <end position="264"/>
    </location>
</feature>
<dbReference type="Pfam" id="PF00106">
    <property type="entry name" value="adh_short"/>
    <property type="match status" value="1"/>
</dbReference>
<dbReference type="SUPFAM" id="SSF51735">
    <property type="entry name" value="NAD(P)-binding Rossmann-fold domains"/>
    <property type="match status" value="1"/>
</dbReference>
<dbReference type="AlphaFoldDB" id="A0A8J4F7T5"/>
<dbReference type="PANTHER" id="PTHR44196:SF1">
    <property type="entry name" value="DEHYDROGENASE_REDUCTASE SDR FAMILY MEMBER 7B"/>
    <property type="match status" value="1"/>
</dbReference>
<feature type="signal peptide" evidence="4">
    <location>
        <begin position="1"/>
        <end position="23"/>
    </location>
</feature>
<evidence type="ECO:0000256" key="4">
    <source>
        <dbReference type="SAM" id="SignalP"/>
    </source>
</evidence>
<comment type="similarity">
    <text evidence="1">Belongs to the short-chain dehydrogenases/reductases (SDR) family.</text>
</comment>
<dbReference type="Gene3D" id="3.40.50.720">
    <property type="entry name" value="NAD(P)-binding Rossmann-like Domain"/>
    <property type="match status" value="1"/>
</dbReference>
<name>A0A8J4F7T5_9CHLO</name>
<evidence type="ECO:0000313" key="6">
    <source>
        <dbReference type="Proteomes" id="UP000747399"/>
    </source>
</evidence>
<dbReference type="Proteomes" id="UP000747399">
    <property type="component" value="Unassembled WGS sequence"/>
</dbReference>
<evidence type="ECO:0000256" key="2">
    <source>
        <dbReference type="ARBA" id="ARBA00023002"/>
    </source>
</evidence>
<proteinExistence type="inferred from homology"/>
<dbReference type="PANTHER" id="PTHR44196">
    <property type="entry name" value="DEHYDROGENASE/REDUCTASE SDR FAMILY MEMBER 7B"/>
    <property type="match status" value="1"/>
</dbReference>
<organism evidence="5 6">
    <name type="scientific">Volvox africanus</name>
    <dbReference type="NCBI Taxonomy" id="51714"/>
    <lineage>
        <taxon>Eukaryota</taxon>
        <taxon>Viridiplantae</taxon>
        <taxon>Chlorophyta</taxon>
        <taxon>core chlorophytes</taxon>
        <taxon>Chlorophyceae</taxon>
        <taxon>CS clade</taxon>
        <taxon>Chlamydomonadales</taxon>
        <taxon>Volvocaceae</taxon>
        <taxon>Volvox</taxon>
    </lineage>
</organism>
<dbReference type="GO" id="GO:0016020">
    <property type="term" value="C:membrane"/>
    <property type="evidence" value="ECO:0007669"/>
    <property type="project" value="TreeGrafter"/>
</dbReference>
<feature type="chain" id="PRO_5035258118" evidence="4">
    <location>
        <begin position="24"/>
        <end position="264"/>
    </location>
</feature>
<dbReference type="InterPro" id="IPR002347">
    <property type="entry name" value="SDR_fam"/>
</dbReference>
<evidence type="ECO:0000256" key="1">
    <source>
        <dbReference type="ARBA" id="ARBA00006484"/>
    </source>
</evidence>
<protein>
    <submittedName>
        <fullName evidence="5">Uncharacterized protein</fullName>
    </submittedName>
</protein>